<sequence>MKTKKAAMVKKVSEKSKVKKPVKKRKLTQRQLNEMSETISFVIKGKLTPINPVVNQSKFKKQKRQSLRVIELQQAGLPNKTKNKEPSNRKNKPIKEEANVGDESTTTLVKEEGSKKRVTTKKIREPTIVPNKAKNPKASRSKKVKPVTNSLVKVKNQTKTSPKRQKCNIKQEPVETEEDKKHPEKVEIKKTTKPAKPKSALPTPRKVIKKPIKRIKKEAEVTEEKPELVNIKTEDLPSHINDLSPDETSTNSDEITLNLLRQQNIEKKPEEIKREPEEKVEKSRAVKKSPVKNKQVILRKKIITNTKDKIKRKGDQRRKMKLFALWNGPKRHRVASLNALAKVHCLYENEGRGSIIDNIQPIKRESSEKKDKEKKEKVERKEKVEKAEKKEKVEKKEKEKVEKSDKVEETVEIVNEEPNVPARNLRTAPGLRGMGKHWDMHDTTSSSEDTGCESSTEVQEVKTKKEPPKKAETERKPPVKRRKRTEIIMDLKDMVVRKRMASLNASAILAASYSLEKNASRSPKSSSDSDSDSDAFSDDSEKKKYEDDVKKEDKLIEVRATPNKKVAVILNQDTDVTITSPECNTGYLQLAIPKQLLRRLLLRLYCKVHLAAVKKIQMENQPQANHTHPWTPSQICSPQAGPQASTGCNCLIITWDHRISAHNYHPYREGMAVRVLFQRLQATILLRTIIHHRRHRLYTENRVICTVSDNF</sequence>
<feature type="compositionally biased region" description="Low complexity" evidence="1">
    <location>
        <begin position="516"/>
        <end position="528"/>
    </location>
</feature>
<feature type="compositionally biased region" description="Basic residues" evidence="1">
    <location>
        <begin position="134"/>
        <end position="145"/>
    </location>
</feature>
<keyword evidence="3" id="KW-1185">Reference proteome</keyword>
<feature type="compositionally biased region" description="Basic and acidic residues" evidence="1">
    <location>
        <begin position="178"/>
        <end position="190"/>
    </location>
</feature>
<dbReference type="Proteomes" id="UP000051574">
    <property type="component" value="Unassembled WGS sequence"/>
</dbReference>
<feature type="region of interest" description="Disordered" evidence="1">
    <location>
        <begin position="1"/>
        <end position="28"/>
    </location>
</feature>
<feature type="compositionally biased region" description="Acidic residues" evidence="1">
    <location>
        <begin position="529"/>
        <end position="538"/>
    </location>
</feature>
<organism evidence="2 3">
    <name type="scientific">Oryctes borbonicus</name>
    <dbReference type="NCBI Taxonomy" id="1629725"/>
    <lineage>
        <taxon>Eukaryota</taxon>
        <taxon>Metazoa</taxon>
        <taxon>Ecdysozoa</taxon>
        <taxon>Arthropoda</taxon>
        <taxon>Hexapoda</taxon>
        <taxon>Insecta</taxon>
        <taxon>Pterygota</taxon>
        <taxon>Neoptera</taxon>
        <taxon>Endopterygota</taxon>
        <taxon>Coleoptera</taxon>
        <taxon>Polyphaga</taxon>
        <taxon>Scarabaeiformia</taxon>
        <taxon>Scarabaeidae</taxon>
        <taxon>Dynastinae</taxon>
        <taxon>Oryctes</taxon>
    </lineage>
</organism>
<dbReference type="PANTHER" id="PTHR46576">
    <property type="entry name" value="BROMO ADJACENT HOMOLOGY DOMAIN-CONTAINING 1 PROTEIN"/>
    <property type="match status" value="1"/>
</dbReference>
<name>A0A0T6BHC6_9SCAR</name>
<feature type="compositionally biased region" description="Basic and acidic residues" evidence="1">
    <location>
        <begin position="362"/>
        <end position="409"/>
    </location>
</feature>
<feature type="compositionally biased region" description="Basic and acidic residues" evidence="1">
    <location>
        <begin position="82"/>
        <end position="98"/>
    </location>
</feature>
<feature type="compositionally biased region" description="Basic residues" evidence="1">
    <location>
        <begin position="206"/>
        <end position="216"/>
    </location>
</feature>
<evidence type="ECO:0000313" key="3">
    <source>
        <dbReference type="Proteomes" id="UP000051574"/>
    </source>
</evidence>
<feature type="compositionally biased region" description="Basic residues" evidence="1">
    <location>
        <begin position="17"/>
        <end position="28"/>
    </location>
</feature>
<dbReference type="OrthoDB" id="8070224at2759"/>
<dbReference type="GO" id="GO:0000976">
    <property type="term" value="F:transcription cis-regulatory region binding"/>
    <property type="evidence" value="ECO:0007669"/>
    <property type="project" value="TreeGrafter"/>
</dbReference>
<dbReference type="GO" id="GO:0003682">
    <property type="term" value="F:chromatin binding"/>
    <property type="evidence" value="ECO:0007669"/>
    <property type="project" value="TreeGrafter"/>
</dbReference>
<accession>A0A0T6BHC6</accession>
<feature type="region of interest" description="Disordered" evidence="1">
    <location>
        <begin position="516"/>
        <end position="549"/>
    </location>
</feature>
<feature type="region of interest" description="Disordered" evidence="1">
    <location>
        <begin position="72"/>
        <end position="292"/>
    </location>
</feature>
<feature type="compositionally biased region" description="Polar residues" evidence="1">
    <location>
        <begin position="246"/>
        <end position="263"/>
    </location>
</feature>
<dbReference type="GO" id="GO:0045892">
    <property type="term" value="P:negative regulation of DNA-templated transcription"/>
    <property type="evidence" value="ECO:0007669"/>
    <property type="project" value="TreeGrafter"/>
</dbReference>
<gene>
    <name evidence="2" type="ORF">AMK59_1255</name>
</gene>
<feature type="compositionally biased region" description="Polar residues" evidence="1">
    <location>
        <begin position="147"/>
        <end position="160"/>
    </location>
</feature>
<proteinExistence type="predicted"/>
<dbReference type="InterPro" id="IPR053032">
    <property type="entry name" value="BAH_domain-containing"/>
</dbReference>
<feature type="compositionally biased region" description="Basic and acidic residues" evidence="1">
    <location>
        <begin position="539"/>
        <end position="549"/>
    </location>
</feature>
<feature type="compositionally biased region" description="Polar residues" evidence="1">
    <location>
        <begin position="443"/>
        <end position="458"/>
    </location>
</feature>
<reference evidence="2 3" key="1">
    <citation type="submission" date="2015-09" db="EMBL/GenBank/DDBJ databases">
        <title>Draft genome of the scarab beetle Oryctes borbonicus.</title>
        <authorList>
            <person name="Meyer J.M."/>
            <person name="Markov G.V."/>
            <person name="Baskaran P."/>
            <person name="Herrmann M."/>
            <person name="Sommer R.J."/>
            <person name="Roedelsperger C."/>
        </authorList>
    </citation>
    <scope>NUCLEOTIDE SEQUENCE [LARGE SCALE GENOMIC DNA]</scope>
    <source>
        <strain evidence="2">OB123</strain>
        <tissue evidence="2">Whole animal</tissue>
    </source>
</reference>
<comment type="caution">
    <text evidence="2">The sequence shown here is derived from an EMBL/GenBank/DDBJ whole genome shotgun (WGS) entry which is preliminary data.</text>
</comment>
<dbReference type="GO" id="GO:0031507">
    <property type="term" value="P:heterochromatin formation"/>
    <property type="evidence" value="ECO:0007669"/>
    <property type="project" value="TreeGrafter"/>
</dbReference>
<dbReference type="EMBL" id="LJIG01000185">
    <property type="protein sequence ID" value="KRT86755.1"/>
    <property type="molecule type" value="Genomic_DNA"/>
</dbReference>
<protein>
    <submittedName>
        <fullName evidence="2">Uncharacterized protein</fullName>
    </submittedName>
</protein>
<evidence type="ECO:0000313" key="2">
    <source>
        <dbReference type="EMBL" id="KRT86755.1"/>
    </source>
</evidence>
<feature type="compositionally biased region" description="Basic and acidic residues" evidence="1">
    <location>
        <begin position="264"/>
        <end position="284"/>
    </location>
</feature>
<evidence type="ECO:0000256" key="1">
    <source>
        <dbReference type="SAM" id="MobiDB-lite"/>
    </source>
</evidence>
<feature type="region of interest" description="Disordered" evidence="1">
    <location>
        <begin position="362"/>
        <end position="485"/>
    </location>
</feature>
<feature type="compositionally biased region" description="Basic and acidic residues" evidence="1">
    <location>
        <begin position="459"/>
        <end position="477"/>
    </location>
</feature>
<dbReference type="AlphaFoldDB" id="A0A0T6BHC6"/>
<dbReference type="PANTHER" id="PTHR46576:SF1">
    <property type="entry name" value="BROMO ADJACENT HOMOLOGY DOMAIN-CONTAINING 1 PROTEIN"/>
    <property type="match status" value="1"/>
</dbReference>
<dbReference type="GO" id="GO:0005677">
    <property type="term" value="C:chromatin silencing complex"/>
    <property type="evidence" value="ECO:0007669"/>
    <property type="project" value="TreeGrafter"/>
</dbReference>
<feature type="compositionally biased region" description="Basic and acidic residues" evidence="1">
    <location>
        <begin position="217"/>
        <end position="237"/>
    </location>
</feature>